<evidence type="ECO:0000313" key="3">
    <source>
        <dbReference type="Proteomes" id="UP000204581"/>
    </source>
</evidence>
<dbReference type="GeneID" id="30854267"/>
<accession>A0A1L3KMY3</accession>
<feature type="compositionally biased region" description="Acidic residues" evidence="1">
    <location>
        <begin position="252"/>
        <end position="261"/>
    </location>
</feature>
<protein>
    <submittedName>
        <fullName evidence="2">Uncharacterized protein</fullName>
    </submittedName>
</protein>
<reference evidence="2" key="1">
    <citation type="journal article" date="2016" name="Nature">
        <title>Redefining the invertebrate RNA virosphere.</title>
        <authorList>
            <person name="Shi M."/>
            <person name="Lin X.D."/>
            <person name="Tian J.H."/>
            <person name="Chen L.J."/>
            <person name="Chen X."/>
            <person name="Li C.X."/>
            <person name="Qin X.C."/>
            <person name="Li J."/>
            <person name="Cao J.P."/>
            <person name="Eden J.S."/>
            <person name="Buchmann J."/>
            <person name="Wang W."/>
            <person name="Xu J."/>
            <person name="Holmes E.C."/>
            <person name="Zhang Y.Z."/>
        </authorList>
    </citation>
    <scope>NUCLEOTIDE SEQUENCE [LARGE SCALE GENOMIC DNA]</scope>
    <source>
        <strain evidence="2">QCM135517</strain>
    </source>
</reference>
<dbReference type="EMBL" id="KX884417">
    <property type="protein sequence ID" value="APG78689.1"/>
    <property type="molecule type" value="Genomic_RNA"/>
</dbReference>
<dbReference type="Proteomes" id="UP000204581">
    <property type="component" value="Segment"/>
</dbReference>
<feature type="region of interest" description="Disordered" evidence="1">
    <location>
        <begin position="348"/>
        <end position="404"/>
    </location>
</feature>
<feature type="compositionally biased region" description="Basic residues" evidence="1">
    <location>
        <begin position="391"/>
        <end position="404"/>
    </location>
</feature>
<organism evidence="2">
    <name type="scientific">Hubei rhabdo-like virus 3</name>
    <dbReference type="NCBI Taxonomy" id="1923187"/>
    <lineage>
        <taxon>Viruses</taxon>
        <taxon>Riboviria</taxon>
        <taxon>Orthornavirae</taxon>
        <taxon>Negarnaviricota</taxon>
        <taxon>Haploviricotina</taxon>
        <taxon>Monjiviricetes</taxon>
        <taxon>Mononegavirales</taxon>
        <taxon>Lispiviridae</taxon>
        <taxon>Leocovirus</taxon>
        <taxon>Leocovirus coleopteris</taxon>
    </lineage>
</organism>
<keyword evidence="3" id="KW-1185">Reference proteome</keyword>
<feature type="compositionally biased region" description="Basic residues" evidence="1">
    <location>
        <begin position="81"/>
        <end position="90"/>
    </location>
</feature>
<dbReference type="KEGG" id="vg:30854267"/>
<proteinExistence type="predicted"/>
<sequence>MDSDPYDSKESLKPFLNFDASRNLRETLNQTSCDANLENLLSRARRVKETSKPSKPVKQSTSHKKKSRVVPQVITQSEKKITRRRPKKVVRMSDDNVSVKSDGAGSPIPVADVPGCSAISHYEVPKTFEDIMIKKMDELITSFNSMVKKVGILEEKIGMIEAKVNDNEATCTDLIVEASSQAGSLHVMSSDMTEIKASMASTLKVVLECETGISILKKDKQEIFDRIDNLQAGASHLPSKKKKEKRSKVVESEEEKEDEDDNKAKEAYAWTAKDERIWENIKGRLTTVKKQDVKAIKSMSDSKDFKQFLIDKAIPYSKSECDPIFSQVKSNLWTPGVLTLDSYMNAKSVQLDTSSDEERPKKKTSREKKTKKVSSSESDSDSDSSVQITYKKTKRNLGTSYKKK</sequence>
<name>A0A1L3KMY3_9MONO</name>
<feature type="compositionally biased region" description="Basic residues" evidence="1">
    <location>
        <begin position="361"/>
        <end position="372"/>
    </location>
</feature>
<feature type="region of interest" description="Disordered" evidence="1">
    <location>
        <begin position="235"/>
        <end position="264"/>
    </location>
</feature>
<evidence type="ECO:0000256" key="1">
    <source>
        <dbReference type="SAM" id="MobiDB-lite"/>
    </source>
</evidence>
<dbReference type="RefSeq" id="YP_009336885.1">
    <property type="nucleotide sequence ID" value="NC_032929.1"/>
</dbReference>
<feature type="region of interest" description="Disordered" evidence="1">
    <location>
        <begin position="44"/>
        <end position="103"/>
    </location>
</feature>
<evidence type="ECO:0000313" key="2">
    <source>
        <dbReference type="EMBL" id="APG78689.1"/>
    </source>
</evidence>